<dbReference type="InterPro" id="IPR000467">
    <property type="entry name" value="G_patch_dom"/>
</dbReference>
<dbReference type="InterPro" id="IPR007040">
    <property type="entry name" value="Ribosome_modulation_factor"/>
</dbReference>
<evidence type="ECO:0000259" key="2">
    <source>
        <dbReference type="PROSITE" id="PS50174"/>
    </source>
</evidence>
<dbReference type="AlphaFoldDB" id="A0A5C4MQ40"/>
<dbReference type="OrthoDB" id="9902872at2"/>
<keyword evidence="4" id="KW-1185">Reference proteome</keyword>
<dbReference type="Pfam" id="PF04957">
    <property type="entry name" value="RMF"/>
    <property type="match status" value="1"/>
</dbReference>
<accession>A0A5C4MQ40</accession>
<comment type="caution">
    <text evidence="3">The sequence shown here is derived from an EMBL/GenBank/DDBJ whole genome shotgun (WGS) entry which is preliminary data.</text>
</comment>
<dbReference type="GO" id="GO:0003676">
    <property type="term" value="F:nucleic acid binding"/>
    <property type="evidence" value="ECO:0007669"/>
    <property type="project" value="InterPro"/>
</dbReference>
<proteinExistence type="predicted"/>
<dbReference type="RefSeq" id="WP_139077930.1">
    <property type="nucleotide sequence ID" value="NZ_VDFU01000020.1"/>
</dbReference>
<name>A0A5C4MQ40_9RHOB</name>
<dbReference type="Proteomes" id="UP000305887">
    <property type="component" value="Unassembled WGS sequence"/>
</dbReference>
<dbReference type="EMBL" id="VDFU01000020">
    <property type="protein sequence ID" value="TNC48003.1"/>
    <property type="molecule type" value="Genomic_DNA"/>
</dbReference>
<reference evidence="3 4" key="1">
    <citation type="submission" date="2019-06" db="EMBL/GenBank/DDBJ databases">
        <title>YIM 131921 draft genome.</title>
        <authorList>
            <person name="Jiang L."/>
        </authorList>
    </citation>
    <scope>NUCLEOTIDE SEQUENCE [LARGE SCALE GENOMIC DNA]</scope>
    <source>
        <strain evidence="3 4">YIM 131921</strain>
    </source>
</reference>
<feature type="domain" description="G-patch" evidence="2">
    <location>
        <begin position="41"/>
        <end position="61"/>
    </location>
</feature>
<dbReference type="PROSITE" id="PS50174">
    <property type="entry name" value="G_PATCH"/>
    <property type="match status" value="1"/>
</dbReference>
<evidence type="ECO:0000313" key="4">
    <source>
        <dbReference type="Proteomes" id="UP000305887"/>
    </source>
</evidence>
<protein>
    <recommendedName>
        <fullName evidence="2">G-patch domain-containing protein</fullName>
    </recommendedName>
</protein>
<organism evidence="3 4">
    <name type="scientific">Rubellimicrobium rubrum</name>
    <dbReference type="NCBI Taxonomy" id="2585369"/>
    <lineage>
        <taxon>Bacteria</taxon>
        <taxon>Pseudomonadati</taxon>
        <taxon>Pseudomonadota</taxon>
        <taxon>Alphaproteobacteria</taxon>
        <taxon>Rhodobacterales</taxon>
        <taxon>Roseobacteraceae</taxon>
        <taxon>Rubellimicrobium</taxon>
    </lineage>
</organism>
<sequence length="61" mass="6635">MDDDTTTAAWRLGHEAGRKRQALQSNPYPAGTEQFRVWQAGWREGEGLGRTGDGPPSPGLP</sequence>
<evidence type="ECO:0000313" key="3">
    <source>
        <dbReference type="EMBL" id="TNC48003.1"/>
    </source>
</evidence>
<gene>
    <name evidence="3" type="ORF">FHG66_15285</name>
</gene>
<evidence type="ECO:0000256" key="1">
    <source>
        <dbReference type="SAM" id="MobiDB-lite"/>
    </source>
</evidence>
<feature type="region of interest" description="Disordered" evidence="1">
    <location>
        <begin position="1"/>
        <end position="30"/>
    </location>
</feature>